<dbReference type="AlphaFoldDB" id="A0ABD3TLR1"/>
<protein>
    <submittedName>
        <fullName evidence="4">Uncharacterized protein</fullName>
    </submittedName>
</protein>
<keyword evidence="1" id="KW-0540">Nuclease</keyword>
<keyword evidence="2" id="KW-0378">Hydrolase</keyword>
<dbReference type="PANTHER" id="PTHR11371">
    <property type="entry name" value="DEOXYRIBONUCLEASE"/>
    <property type="match status" value="1"/>
</dbReference>
<evidence type="ECO:0000256" key="1">
    <source>
        <dbReference type="ARBA" id="ARBA00022722"/>
    </source>
</evidence>
<dbReference type="Gene3D" id="3.60.10.10">
    <property type="entry name" value="Endonuclease/exonuclease/phosphatase"/>
    <property type="match status" value="1"/>
</dbReference>
<dbReference type="SUPFAM" id="SSF56219">
    <property type="entry name" value="DNase I-like"/>
    <property type="match status" value="1"/>
</dbReference>
<organism evidence="4 5">
    <name type="scientific">Sinanodonta woodiana</name>
    <name type="common">Chinese pond mussel</name>
    <name type="synonym">Anodonta woodiana</name>
    <dbReference type="NCBI Taxonomy" id="1069815"/>
    <lineage>
        <taxon>Eukaryota</taxon>
        <taxon>Metazoa</taxon>
        <taxon>Spiralia</taxon>
        <taxon>Lophotrochozoa</taxon>
        <taxon>Mollusca</taxon>
        <taxon>Bivalvia</taxon>
        <taxon>Autobranchia</taxon>
        <taxon>Heteroconchia</taxon>
        <taxon>Palaeoheterodonta</taxon>
        <taxon>Unionida</taxon>
        <taxon>Unionoidea</taxon>
        <taxon>Unionidae</taxon>
        <taxon>Unioninae</taxon>
        <taxon>Sinanodonta</taxon>
    </lineage>
</organism>
<dbReference type="GO" id="GO:0016787">
    <property type="term" value="F:hydrolase activity"/>
    <property type="evidence" value="ECO:0007669"/>
    <property type="project" value="UniProtKB-KW"/>
</dbReference>
<dbReference type="EMBL" id="JBJQND010000018">
    <property type="protein sequence ID" value="KAL3837048.1"/>
    <property type="molecule type" value="Genomic_DNA"/>
</dbReference>
<sequence>MITNCDYLPSNLTELPASGVTMQIISWPCAFFLLLGCVAAFILNDGPTSSSSHLSEHSESPLRIGSMNVQVFGRTKIHLPVVRHWLPKILARYDVVLIQEIRDITGTAFDDLWHLVNEELRTQHVNDIYDKVVSGRLGRTTSKEQYGFLFRKSKLQVSDTYQYPDPGDIFEREPFTVRFRAPHAAVGDFAISAIHTSPNHAKDEIGNLTKVYDAIRQHWHIEVRVTAVSKFN</sequence>
<keyword evidence="3" id="KW-1133">Transmembrane helix</keyword>
<evidence type="ECO:0000256" key="3">
    <source>
        <dbReference type="SAM" id="Phobius"/>
    </source>
</evidence>
<feature type="transmembrane region" description="Helical" evidence="3">
    <location>
        <begin position="20"/>
        <end position="43"/>
    </location>
</feature>
<evidence type="ECO:0000256" key="2">
    <source>
        <dbReference type="ARBA" id="ARBA00022801"/>
    </source>
</evidence>
<dbReference type="GO" id="GO:0004518">
    <property type="term" value="F:nuclease activity"/>
    <property type="evidence" value="ECO:0007669"/>
    <property type="project" value="UniProtKB-KW"/>
</dbReference>
<reference evidence="4 5" key="1">
    <citation type="submission" date="2024-11" db="EMBL/GenBank/DDBJ databases">
        <title>Chromosome-level genome assembly of the freshwater bivalve Anodonta woodiana.</title>
        <authorList>
            <person name="Chen X."/>
        </authorList>
    </citation>
    <scope>NUCLEOTIDE SEQUENCE [LARGE SCALE GENOMIC DNA]</scope>
    <source>
        <strain evidence="4">MN2024</strain>
        <tissue evidence="4">Gills</tissue>
    </source>
</reference>
<dbReference type="SMART" id="SM00476">
    <property type="entry name" value="DNaseIc"/>
    <property type="match status" value="1"/>
</dbReference>
<dbReference type="PANTHER" id="PTHR11371:SF33">
    <property type="entry name" value="ENDONUCLEASE_EXONUCLEASE_PHOSPHATASE DOMAIN-CONTAINING PROTEIN"/>
    <property type="match status" value="1"/>
</dbReference>
<proteinExistence type="predicted"/>
<keyword evidence="5" id="KW-1185">Reference proteome</keyword>
<comment type="caution">
    <text evidence="4">The sequence shown here is derived from an EMBL/GenBank/DDBJ whole genome shotgun (WGS) entry which is preliminary data.</text>
</comment>
<name>A0ABD3TLR1_SINWO</name>
<keyword evidence="3" id="KW-0812">Transmembrane</keyword>
<evidence type="ECO:0000313" key="5">
    <source>
        <dbReference type="Proteomes" id="UP001634394"/>
    </source>
</evidence>
<dbReference type="InterPro" id="IPR016202">
    <property type="entry name" value="DNase_I"/>
</dbReference>
<evidence type="ECO:0000313" key="4">
    <source>
        <dbReference type="EMBL" id="KAL3837048.1"/>
    </source>
</evidence>
<dbReference type="PRINTS" id="PR00130">
    <property type="entry name" value="DNASEI"/>
</dbReference>
<dbReference type="InterPro" id="IPR036691">
    <property type="entry name" value="Endo/exonu/phosph_ase_sf"/>
</dbReference>
<accession>A0ABD3TLR1</accession>
<dbReference type="Proteomes" id="UP001634394">
    <property type="component" value="Unassembled WGS sequence"/>
</dbReference>
<keyword evidence="3" id="KW-0472">Membrane</keyword>
<gene>
    <name evidence="4" type="ORF">ACJMK2_022435</name>
</gene>